<evidence type="ECO:0000259" key="1">
    <source>
        <dbReference type="PROSITE" id="PS51352"/>
    </source>
</evidence>
<sequence length="193" mass="20973">MAMVESTMLELGTPAPAFALPDVVSGQTITLDDVAKDKAALLVMFICQHCPFVQHVKQELARFGHDYGDRVGIVAISANNVDTHPQDAPDYLKAMAESLGFTFPFCYDESQAVAKAYTAACTPDFFLFDGNRRLVYRGQLDDSRPSNGVPVTGKDLRAALETTLKGETVPAVQKPSVGCNIKWKPGNEPPYFG</sequence>
<dbReference type="Pfam" id="PF08534">
    <property type="entry name" value="Redoxin"/>
    <property type="match status" value="1"/>
</dbReference>
<evidence type="ECO:0000313" key="3">
    <source>
        <dbReference type="Proteomes" id="UP000191901"/>
    </source>
</evidence>
<dbReference type="PANTHER" id="PTHR43640">
    <property type="entry name" value="OS07G0260300 PROTEIN"/>
    <property type="match status" value="1"/>
</dbReference>
<dbReference type="InterPro" id="IPR036249">
    <property type="entry name" value="Thioredoxin-like_sf"/>
</dbReference>
<dbReference type="GO" id="GO:0016491">
    <property type="term" value="F:oxidoreductase activity"/>
    <property type="evidence" value="ECO:0007669"/>
    <property type="project" value="InterPro"/>
</dbReference>
<dbReference type="KEGG" id="hhg:XM38_035750"/>
<gene>
    <name evidence="2" type="ORF">XM38_035750</name>
</gene>
<dbReference type="InterPro" id="IPR047262">
    <property type="entry name" value="PRX-like1"/>
</dbReference>
<dbReference type="RefSeq" id="WP_088430504.1">
    <property type="nucleotide sequence ID" value="NZ_CP021983.2"/>
</dbReference>
<dbReference type="Proteomes" id="UP000191901">
    <property type="component" value="Chromosome"/>
</dbReference>
<dbReference type="PROSITE" id="PS51352">
    <property type="entry name" value="THIOREDOXIN_2"/>
    <property type="match status" value="1"/>
</dbReference>
<dbReference type="Gene3D" id="3.40.30.10">
    <property type="entry name" value="Glutaredoxin"/>
    <property type="match status" value="1"/>
</dbReference>
<feature type="domain" description="Thioredoxin" evidence="1">
    <location>
        <begin position="9"/>
        <end position="165"/>
    </location>
</feature>
<dbReference type="EMBL" id="CP021983">
    <property type="protein sequence ID" value="ASC72617.1"/>
    <property type="molecule type" value="Genomic_DNA"/>
</dbReference>
<dbReference type="AlphaFoldDB" id="A0A1Z3HR52"/>
<protein>
    <submittedName>
        <fullName evidence="2">Thioredoxin family protein</fullName>
    </submittedName>
</protein>
<dbReference type="CDD" id="cd02969">
    <property type="entry name" value="PRX_like1"/>
    <property type="match status" value="1"/>
</dbReference>
<dbReference type="InterPro" id="IPR013766">
    <property type="entry name" value="Thioredoxin_domain"/>
</dbReference>
<name>A0A1Z3HR52_9CYAN</name>
<dbReference type="InterPro" id="IPR013740">
    <property type="entry name" value="Redoxin"/>
</dbReference>
<organism evidence="2 3">
    <name type="scientific">Halomicronema hongdechloris C2206</name>
    <dbReference type="NCBI Taxonomy" id="1641165"/>
    <lineage>
        <taxon>Bacteria</taxon>
        <taxon>Bacillati</taxon>
        <taxon>Cyanobacteriota</taxon>
        <taxon>Cyanophyceae</taxon>
        <taxon>Nodosilineales</taxon>
        <taxon>Nodosilineaceae</taxon>
        <taxon>Halomicronema</taxon>
    </lineage>
</organism>
<dbReference type="OrthoDB" id="9809746at2"/>
<evidence type="ECO:0000313" key="2">
    <source>
        <dbReference type="EMBL" id="ASC72617.1"/>
    </source>
</evidence>
<accession>A0A1Z3HR52</accession>
<reference evidence="2 3" key="1">
    <citation type="journal article" date="2016" name="Biochim. Biophys. Acta">
        <title>Characterization of red-shifted phycobilisomes isolated from the chlorophyll f-containing cyanobacterium Halomicronema hongdechloris.</title>
        <authorList>
            <person name="Li Y."/>
            <person name="Lin Y."/>
            <person name="Garvey C.J."/>
            <person name="Birch D."/>
            <person name="Corkery R.W."/>
            <person name="Loughlin P.C."/>
            <person name="Scheer H."/>
            <person name="Willows R.D."/>
            <person name="Chen M."/>
        </authorList>
    </citation>
    <scope>NUCLEOTIDE SEQUENCE [LARGE SCALE GENOMIC DNA]</scope>
    <source>
        <strain evidence="2 3">C2206</strain>
    </source>
</reference>
<dbReference type="PANTHER" id="PTHR43640:SF1">
    <property type="entry name" value="THIOREDOXIN-DEPENDENT PEROXIREDOXIN"/>
    <property type="match status" value="1"/>
</dbReference>
<dbReference type="SUPFAM" id="SSF52833">
    <property type="entry name" value="Thioredoxin-like"/>
    <property type="match status" value="1"/>
</dbReference>
<keyword evidence="3" id="KW-1185">Reference proteome</keyword>
<proteinExistence type="predicted"/>